<dbReference type="InterPro" id="IPR052666">
    <property type="entry name" value="CYP450_20A1-like"/>
</dbReference>
<dbReference type="PANTHER" id="PTHR24280">
    <property type="entry name" value="CYTOCHROME P450 20A1"/>
    <property type="match status" value="1"/>
</dbReference>
<dbReference type="Pfam" id="PF00067">
    <property type="entry name" value="p450"/>
    <property type="match status" value="1"/>
</dbReference>
<dbReference type="InterPro" id="IPR001128">
    <property type="entry name" value="Cyt_P450"/>
</dbReference>
<comment type="cofactor">
    <cofactor evidence="3">
        <name>heme</name>
        <dbReference type="ChEBI" id="CHEBI:30413"/>
    </cofactor>
</comment>
<organism evidence="6 7">
    <name type="scientific">Coturnix japonica</name>
    <name type="common">Japanese quail</name>
    <name type="synonym">Coturnix coturnix japonica</name>
    <dbReference type="NCBI Taxonomy" id="93934"/>
    <lineage>
        <taxon>Eukaryota</taxon>
        <taxon>Metazoa</taxon>
        <taxon>Chordata</taxon>
        <taxon>Craniata</taxon>
        <taxon>Vertebrata</taxon>
        <taxon>Euteleostomi</taxon>
        <taxon>Archelosauria</taxon>
        <taxon>Archosauria</taxon>
        <taxon>Dinosauria</taxon>
        <taxon>Saurischia</taxon>
        <taxon>Theropoda</taxon>
        <taxon>Coelurosauria</taxon>
        <taxon>Aves</taxon>
        <taxon>Neognathae</taxon>
        <taxon>Galloanserae</taxon>
        <taxon>Galliformes</taxon>
        <taxon>Phasianidae</taxon>
        <taxon>Perdicinae</taxon>
        <taxon>Coturnix</taxon>
    </lineage>
</organism>
<feature type="binding site" description="axial binding residue" evidence="3">
    <location>
        <position position="547"/>
    </location>
    <ligand>
        <name>heme</name>
        <dbReference type="ChEBI" id="CHEBI:30413"/>
    </ligand>
    <ligandPart>
        <name>Fe</name>
        <dbReference type="ChEBI" id="CHEBI:18248"/>
    </ligandPart>
</feature>
<protein>
    <submittedName>
        <fullName evidence="6">Cytochrome P450 family 20 subfamily A member 1</fullName>
    </submittedName>
</protein>
<evidence type="ECO:0000256" key="3">
    <source>
        <dbReference type="PIRSR" id="PIRSR602401-1"/>
    </source>
</evidence>
<keyword evidence="7" id="KW-1185">Reference proteome</keyword>
<evidence type="ECO:0000313" key="7">
    <source>
        <dbReference type="Proteomes" id="UP000694412"/>
    </source>
</evidence>
<evidence type="ECO:0000256" key="2">
    <source>
        <dbReference type="ARBA" id="ARBA00023004"/>
    </source>
</evidence>
<evidence type="ECO:0000313" key="6">
    <source>
        <dbReference type="Ensembl" id="ENSCJPP00005019628.1"/>
    </source>
</evidence>
<evidence type="ECO:0000256" key="5">
    <source>
        <dbReference type="SAM" id="Phobius"/>
    </source>
</evidence>
<keyword evidence="2 3" id="KW-0408">Iron</keyword>
<reference evidence="6" key="1">
    <citation type="submission" date="2015-11" db="EMBL/GenBank/DDBJ databases">
        <authorList>
            <consortium name="International Coturnix japonica Genome Analysis Consortium"/>
            <person name="Warren W."/>
            <person name="Burt D.W."/>
            <person name="Antin P.B."/>
            <person name="Lanford R."/>
            <person name="Gros J."/>
            <person name="Wilson R.K."/>
        </authorList>
    </citation>
    <scope>NUCLEOTIDE SEQUENCE [LARGE SCALE GENOMIC DNA]</scope>
</reference>
<dbReference type="Gene3D" id="1.10.630.10">
    <property type="entry name" value="Cytochrome P450"/>
    <property type="match status" value="1"/>
</dbReference>
<dbReference type="SUPFAM" id="SSF48264">
    <property type="entry name" value="Cytochrome P450"/>
    <property type="match status" value="1"/>
</dbReference>
<dbReference type="GO" id="GO:0016020">
    <property type="term" value="C:membrane"/>
    <property type="evidence" value="ECO:0007669"/>
    <property type="project" value="TreeGrafter"/>
</dbReference>
<keyword evidence="5" id="KW-1133">Transmembrane helix</keyword>
<keyword evidence="3" id="KW-0479">Metal-binding</keyword>
<keyword evidence="5" id="KW-0812">Transmembrane</keyword>
<dbReference type="CDD" id="cd20627">
    <property type="entry name" value="CYP20A1"/>
    <property type="match status" value="1"/>
</dbReference>
<keyword evidence="5" id="KW-0472">Membrane</keyword>
<dbReference type="AlphaFoldDB" id="A0A8C2TW97"/>
<dbReference type="GO" id="GO:0020037">
    <property type="term" value="F:heme binding"/>
    <property type="evidence" value="ECO:0007669"/>
    <property type="project" value="InterPro"/>
</dbReference>
<comment type="similarity">
    <text evidence="1">Belongs to the cytochrome P450 family.</text>
</comment>
<feature type="transmembrane region" description="Helical" evidence="5">
    <location>
        <begin position="141"/>
        <end position="160"/>
    </location>
</feature>
<sequence length="600" mass="67144">MSARSRSRARLTQTLKLLPGGAGVGVAVVQRVRHEQHPLHLPGERKGRRGRWSPAERGTARGPARHLLPQEALDVLLAVAQVSPSVHRRIGDQQQAPWAAHPCPCSQPGPARPFLPRREAAGWGRAAAVPAARPGPAMLDFAIFAVTFLLILVGAVLYLYPASRQASGIPGLAPTDDKDGNLPDIIASRSLHEFLLNLHEKYGPLVSFWFGRRLVVSLGSIDLLKQHVNPNRSSDPFEMMLKSFLRYQSSLNGDTGESHLRRKLYESGVTKSLQSNLALIQKLSEELLAKWLSLPEAQHVPLCQHMLGFAMKSVTQTAMGSSFEDDQEVIRFRRHHDAIWSEIGKGFLDGSLDKNATRKKLYEDALKEMESTLRRVIKERRGRSFNRHVFIDTLLQGNLSDQQILEDAMIFSLAGCIITANLCTWAVYFLTTSEDVQQNLCKEVDQVLGKGPITHEKIEQLRYCRQVLCETVRTAKLTPIAAQLQELEGRVDQHTIPKETLVLYALGVMLQDSSSWPSPYKFDPERFNEDSAMKNLSLLGFSGSQECPELRFAYMVATVLLSVLVRKLYLHPVKGQVMETKYELVTSPKEEAWITVSKRS</sequence>
<dbReference type="InterPro" id="IPR036396">
    <property type="entry name" value="Cyt_P450_sf"/>
</dbReference>
<evidence type="ECO:0000256" key="4">
    <source>
        <dbReference type="SAM" id="MobiDB-lite"/>
    </source>
</evidence>
<dbReference type="GO" id="GO:0004497">
    <property type="term" value="F:monooxygenase activity"/>
    <property type="evidence" value="ECO:0007669"/>
    <property type="project" value="InterPro"/>
</dbReference>
<dbReference type="GeneTree" id="ENSGT00500000044939"/>
<dbReference type="GO" id="GO:0005506">
    <property type="term" value="F:iron ion binding"/>
    <property type="evidence" value="ECO:0007669"/>
    <property type="project" value="InterPro"/>
</dbReference>
<reference evidence="6" key="2">
    <citation type="submission" date="2025-08" db="UniProtKB">
        <authorList>
            <consortium name="Ensembl"/>
        </authorList>
    </citation>
    <scope>IDENTIFICATION</scope>
</reference>
<dbReference type="Proteomes" id="UP000694412">
    <property type="component" value="Chromosome 7"/>
</dbReference>
<feature type="region of interest" description="Disordered" evidence="4">
    <location>
        <begin position="35"/>
        <end position="61"/>
    </location>
</feature>
<dbReference type="GO" id="GO:0016705">
    <property type="term" value="F:oxidoreductase activity, acting on paired donors, with incorporation or reduction of molecular oxygen"/>
    <property type="evidence" value="ECO:0007669"/>
    <property type="project" value="InterPro"/>
</dbReference>
<evidence type="ECO:0000256" key="1">
    <source>
        <dbReference type="ARBA" id="ARBA00010617"/>
    </source>
</evidence>
<dbReference type="Ensembl" id="ENSCJPT00005027148.1">
    <property type="protein sequence ID" value="ENSCJPP00005019628.1"/>
    <property type="gene ID" value="ENSCJPG00005015897.1"/>
</dbReference>
<reference evidence="6" key="3">
    <citation type="submission" date="2025-09" db="UniProtKB">
        <authorList>
            <consortium name="Ensembl"/>
        </authorList>
    </citation>
    <scope>IDENTIFICATION</scope>
</reference>
<dbReference type="PANTHER" id="PTHR24280:SF4">
    <property type="entry name" value="CYTOCHROME P450 20A1"/>
    <property type="match status" value="1"/>
</dbReference>
<name>A0A8C2TW97_COTJA</name>
<dbReference type="PRINTS" id="PR00463">
    <property type="entry name" value="EP450I"/>
</dbReference>
<gene>
    <name evidence="6" type="primary">CYP20A1</name>
</gene>
<feature type="compositionally biased region" description="Basic and acidic residues" evidence="4">
    <location>
        <begin position="35"/>
        <end position="45"/>
    </location>
</feature>
<proteinExistence type="inferred from homology"/>
<dbReference type="InterPro" id="IPR002401">
    <property type="entry name" value="Cyt_P450_E_grp-I"/>
</dbReference>
<keyword evidence="3" id="KW-0349">Heme</keyword>
<accession>A0A8C2TW97</accession>